<keyword evidence="2" id="KW-1185">Reference proteome</keyword>
<sequence length="51" mass="5649">MMVKVLVDCHARYGYLLGTREGDSTSGCSESSGKPYPGQFIIQKSVLRIRL</sequence>
<dbReference type="VEuPathDB" id="FungiDB:F9C07_1524"/>
<dbReference type="AlphaFoldDB" id="A0A7U2QXP6"/>
<evidence type="ECO:0000313" key="2">
    <source>
        <dbReference type="Proteomes" id="UP000596276"/>
    </source>
</evidence>
<protein>
    <submittedName>
        <fullName evidence="1">Uncharacterized protein</fullName>
    </submittedName>
</protein>
<accession>A0A7U2QXP6</accession>
<dbReference type="Proteomes" id="UP000596276">
    <property type="component" value="Chromosome 1"/>
</dbReference>
<name>A0A7U2QXP6_ASPFN</name>
<proteinExistence type="predicted"/>
<organism evidence="1 2">
    <name type="scientific">Aspergillus flavus (strain ATCC 200026 / FGSC A1120 / IAM 13836 / NRRL 3357 / JCM 12722 / SRRC 167)</name>
    <dbReference type="NCBI Taxonomy" id="332952"/>
    <lineage>
        <taxon>Eukaryota</taxon>
        <taxon>Fungi</taxon>
        <taxon>Dikarya</taxon>
        <taxon>Ascomycota</taxon>
        <taxon>Pezizomycotina</taxon>
        <taxon>Eurotiomycetes</taxon>
        <taxon>Eurotiomycetidae</taxon>
        <taxon>Eurotiales</taxon>
        <taxon>Aspergillaceae</taxon>
        <taxon>Aspergillus</taxon>
        <taxon>Aspergillus subgen. Circumdati</taxon>
    </lineage>
</organism>
<dbReference type="EMBL" id="CP044619">
    <property type="protein sequence ID" value="QRD88544.1"/>
    <property type="molecule type" value="Genomic_DNA"/>
</dbReference>
<reference evidence="2" key="1">
    <citation type="journal article" date="2021" name="G3 (Bethesda)">
        <title>Chromosome assembled and annotated genome sequence of Aspergillus flavus NRRL 3357.</title>
        <authorList>
            <person name="Skerker J.M."/>
            <person name="Pianalto K.M."/>
            <person name="Mondo S.J."/>
            <person name="Yang K."/>
            <person name="Arkin A.P."/>
            <person name="Keller N.P."/>
            <person name="Grigoriev I.V."/>
            <person name="Louise Glass N.L."/>
        </authorList>
    </citation>
    <scope>NUCLEOTIDE SEQUENCE [LARGE SCALE GENOMIC DNA]</scope>
    <source>
        <strain evidence="2">ATCC 200026 / FGSC A1120 / IAM 13836 / NRRL 3357 / JCM 12722 / SRRC 167</strain>
    </source>
</reference>
<gene>
    <name evidence="1" type="ORF">F9C07_1524</name>
</gene>
<evidence type="ECO:0000313" key="1">
    <source>
        <dbReference type="EMBL" id="QRD88544.1"/>
    </source>
</evidence>